<protein>
    <submittedName>
        <fullName evidence="1">Uncharacterized protein</fullName>
    </submittedName>
</protein>
<reference evidence="1 2" key="1">
    <citation type="journal article" date="2021" name="Commun. Biol.">
        <title>The genome of Shorea leprosula (Dipterocarpaceae) highlights the ecological relevance of drought in aseasonal tropical rainforests.</title>
        <authorList>
            <person name="Ng K.K.S."/>
            <person name="Kobayashi M.J."/>
            <person name="Fawcett J.A."/>
            <person name="Hatakeyama M."/>
            <person name="Paape T."/>
            <person name="Ng C.H."/>
            <person name="Ang C.C."/>
            <person name="Tnah L.H."/>
            <person name="Lee C.T."/>
            <person name="Nishiyama T."/>
            <person name="Sese J."/>
            <person name="O'Brien M.J."/>
            <person name="Copetti D."/>
            <person name="Mohd Noor M.I."/>
            <person name="Ong R.C."/>
            <person name="Putra M."/>
            <person name="Sireger I.Z."/>
            <person name="Indrioko S."/>
            <person name="Kosugi Y."/>
            <person name="Izuno A."/>
            <person name="Isagi Y."/>
            <person name="Lee S.L."/>
            <person name="Shimizu K.K."/>
        </authorList>
    </citation>
    <scope>NUCLEOTIDE SEQUENCE [LARGE SCALE GENOMIC DNA]</scope>
    <source>
        <strain evidence="1">214</strain>
    </source>
</reference>
<sequence>MWFAMGCNTFGWVSMNPTRLSTKPSRPSYSTKSNSC</sequence>
<name>A0AAV5KG76_9ROSI</name>
<dbReference type="EMBL" id="BPVZ01000063">
    <property type="protein sequence ID" value="GKV23613.1"/>
    <property type="molecule type" value="Genomic_DNA"/>
</dbReference>
<organism evidence="1 2">
    <name type="scientific">Rubroshorea leprosula</name>
    <dbReference type="NCBI Taxonomy" id="152421"/>
    <lineage>
        <taxon>Eukaryota</taxon>
        <taxon>Viridiplantae</taxon>
        <taxon>Streptophyta</taxon>
        <taxon>Embryophyta</taxon>
        <taxon>Tracheophyta</taxon>
        <taxon>Spermatophyta</taxon>
        <taxon>Magnoliopsida</taxon>
        <taxon>eudicotyledons</taxon>
        <taxon>Gunneridae</taxon>
        <taxon>Pentapetalae</taxon>
        <taxon>rosids</taxon>
        <taxon>malvids</taxon>
        <taxon>Malvales</taxon>
        <taxon>Dipterocarpaceae</taxon>
        <taxon>Rubroshorea</taxon>
    </lineage>
</organism>
<evidence type="ECO:0000313" key="1">
    <source>
        <dbReference type="EMBL" id="GKV23613.1"/>
    </source>
</evidence>
<dbReference type="Proteomes" id="UP001054252">
    <property type="component" value="Unassembled WGS sequence"/>
</dbReference>
<accession>A0AAV5KG76</accession>
<keyword evidence="2" id="KW-1185">Reference proteome</keyword>
<evidence type="ECO:0000313" key="2">
    <source>
        <dbReference type="Proteomes" id="UP001054252"/>
    </source>
</evidence>
<gene>
    <name evidence="1" type="ORF">SLEP1_g33321</name>
</gene>
<proteinExistence type="predicted"/>
<comment type="caution">
    <text evidence="1">The sequence shown here is derived from an EMBL/GenBank/DDBJ whole genome shotgun (WGS) entry which is preliminary data.</text>
</comment>
<dbReference type="AlphaFoldDB" id="A0AAV5KG76"/>